<accession>A0A7C5H915</accession>
<sequence>MFLIYTLFTTFFVVPRYNDIHNFLEQYKINSPHVEFYRTFPDVDTSKPVPGIVGFLGYTEENILFLIECSDSIKPVSGSKGYDESTIANGDYISFVISTFESREFAYVFISSPSGGQYDYILTERGYSGREWDGLWKTKTWQQNKKWFTLFLIPFKTIFYNDSIFYIKASRNYYLSNTAASTNYNQPVSGLENMLEIVFHDFHRSPKRIHSDMVPYIRIENLEGEGKNLQGGGYFELKPNDLSLFSIAYNPDFSTVDADVKKLALSVEPYYYPEKRKFFIEGANAFSFELPLYYSRALDTIQLGVKTFFEKTKYSLYGIYVKKAKRKEFTGLGFNGYSIFQNLSPYL</sequence>
<reference evidence="1" key="1">
    <citation type="journal article" date="2020" name="mSystems">
        <title>Genome- and Community-Level Interaction Insights into Carbon Utilization and Element Cycling Functions of Hydrothermarchaeota in Hydrothermal Sediment.</title>
        <authorList>
            <person name="Zhou Z."/>
            <person name="Liu Y."/>
            <person name="Xu W."/>
            <person name="Pan J."/>
            <person name="Luo Z.H."/>
            <person name="Li M."/>
        </authorList>
    </citation>
    <scope>NUCLEOTIDE SEQUENCE [LARGE SCALE GENOMIC DNA]</scope>
    <source>
        <strain evidence="1">HyVt-74</strain>
    </source>
</reference>
<dbReference type="SUPFAM" id="SSF49344">
    <property type="entry name" value="CBD9-like"/>
    <property type="match status" value="1"/>
</dbReference>
<gene>
    <name evidence="1" type="ORF">ENL19_02160</name>
</gene>
<dbReference type="EMBL" id="DRTB01000160">
    <property type="protein sequence ID" value="HHE04848.1"/>
    <property type="molecule type" value="Genomic_DNA"/>
</dbReference>
<evidence type="ECO:0000313" key="1">
    <source>
        <dbReference type="EMBL" id="HHE04848.1"/>
    </source>
</evidence>
<comment type="caution">
    <text evidence="1">The sequence shown here is derived from an EMBL/GenBank/DDBJ whole genome shotgun (WGS) entry which is preliminary data.</text>
</comment>
<feature type="non-terminal residue" evidence="1">
    <location>
        <position position="347"/>
    </location>
</feature>
<dbReference type="AlphaFoldDB" id="A0A7C5H915"/>
<organism evidence="1">
    <name type="scientific">candidate division WOR-3 bacterium</name>
    <dbReference type="NCBI Taxonomy" id="2052148"/>
    <lineage>
        <taxon>Bacteria</taxon>
        <taxon>Bacteria division WOR-3</taxon>
    </lineage>
</organism>
<dbReference type="Gene3D" id="2.60.40.1190">
    <property type="match status" value="1"/>
</dbReference>
<proteinExistence type="predicted"/>
<protein>
    <submittedName>
        <fullName evidence="1">Uncharacterized protein</fullName>
    </submittedName>
</protein>
<dbReference type="Proteomes" id="UP000886110">
    <property type="component" value="Unassembled WGS sequence"/>
</dbReference>
<name>A0A7C5H915_UNCW3</name>